<evidence type="ECO:0000313" key="6">
    <source>
        <dbReference type="Proteomes" id="UP000230407"/>
    </source>
</evidence>
<gene>
    <name evidence="5" type="ORF">CUT44_21920</name>
</gene>
<feature type="region of interest" description="Disordered" evidence="2">
    <location>
        <begin position="464"/>
        <end position="537"/>
    </location>
</feature>
<feature type="compositionally biased region" description="Basic and acidic residues" evidence="2">
    <location>
        <begin position="364"/>
        <end position="373"/>
    </location>
</feature>
<evidence type="ECO:0000256" key="2">
    <source>
        <dbReference type="SAM" id="MobiDB-lite"/>
    </source>
</evidence>
<proteinExistence type="inferred from homology"/>
<keyword evidence="6" id="KW-1185">Reference proteome</keyword>
<evidence type="ECO:0000259" key="3">
    <source>
        <dbReference type="Pfam" id="PF03816"/>
    </source>
</evidence>
<sequence length="537" mass="57928">MPARSTPPRPRRRGRHARPRPRRRRLSRWSTRTATAFSALVLTASGIGHAMVSGLDAELRRVDPFHGLSHRPRAGDGTNFLVVGTDGRAGIGPADRRRYSLGGTSCHCTDTIMLVHLSADRSRASVVSIPRDSYTEFPGHTDPATGKHRTGRTGKINAAYAYGGPRLTVRTVEKMTGVRVDHYLEVDFTSFMRTVDALGGVPVCTARPLRDPHSGLDLPAGTTRLDGGRALQYVRARQLDGEGDLGRIRRQQHFLASMINEATRRGVLMNPVRLNRVVSALVGSVRADPGLDTGDLVALGRAMRGLTAASSEFVSVPVADPDRSVPGIGSTVVWDKPEAEGLFRAMRRDLPLAAGPAGTAGGKNPEKPGEKAGRFPRSGPLPVEADPAKVRVQVENGTPVADLGMRVDRALRATGFDTTGTPRAAKRQDLRHTTVHHGPGQVRAARALAAALPGARLREDKANEMNEANEANEANKSGKKGKGDNREGRDRDPVLRVVLGKEHSEVRQVRERGSTRTPERKGTPVVTGDEVVCPRHP</sequence>
<evidence type="ECO:0000313" key="5">
    <source>
        <dbReference type="EMBL" id="PJE95631.1"/>
    </source>
</evidence>
<feature type="region of interest" description="Disordered" evidence="2">
    <location>
        <begin position="353"/>
        <end position="384"/>
    </location>
</feature>
<reference evidence="5 6" key="1">
    <citation type="submission" date="2017-11" db="EMBL/GenBank/DDBJ databases">
        <title>Streptomyces carmine sp. nov., a novel actinomycete isolated from Sophora alopecuroides in Xinjiang, China.</title>
        <authorList>
            <person name="Wang Y."/>
            <person name="Luo X."/>
            <person name="Wan C."/>
            <person name="Zhang L."/>
        </authorList>
    </citation>
    <scope>NUCLEOTIDE SEQUENCE [LARGE SCALE GENOMIC DNA]</scope>
    <source>
        <strain evidence="5 6">TRM SA0054</strain>
    </source>
</reference>
<name>A0A2M8LUI9_9ACTN</name>
<comment type="caution">
    <text evidence="5">The sequence shown here is derived from an EMBL/GenBank/DDBJ whole genome shotgun (WGS) entry which is preliminary data.</text>
</comment>
<dbReference type="InterPro" id="IPR004474">
    <property type="entry name" value="LytR_CpsA_psr"/>
</dbReference>
<feature type="domain" description="LytR/CpsA/Psr regulator C-terminal" evidence="4">
    <location>
        <begin position="390"/>
        <end position="501"/>
    </location>
</feature>
<dbReference type="PANTHER" id="PTHR33392">
    <property type="entry name" value="POLYISOPRENYL-TEICHOIC ACID--PEPTIDOGLYCAN TEICHOIC ACID TRANSFERASE TAGU"/>
    <property type="match status" value="1"/>
</dbReference>
<organism evidence="5 6">
    <name type="scientific">Streptomyces carminius</name>
    <dbReference type="NCBI Taxonomy" id="2665496"/>
    <lineage>
        <taxon>Bacteria</taxon>
        <taxon>Bacillati</taxon>
        <taxon>Actinomycetota</taxon>
        <taxon>Actinomycetes</taxon>
        <taxon>Kitasatosporales</taxon>
        <taxon>Streptomycetaceae</taxon>
        <taxon>Streptomyces</taxon>
    </lineage>
</organism>
<dbReference type="Gene3D" id="3.40.630.190">
    <property type="entry name" value="LCP protein"/>
    <property type="match status" value="1"/>
</dbReference>
<feature type="region of interest" description="Disordered" evidence="2">
    <location>
        <begin position="1"/>
        <end position="29"/>
    </location>
</feature>
<feature type="compositionally biased region" description="Basic and acidic residues" evidence="2">
    <location>
        <begin position="481"/>
        <end position="522"/>
    </location>
</feature>
<feature type="domain" description="Cell envelope-related transcriptional attenuator" evidence="3">
    <location>
        <begin position="109"/>
        <end position="262"/>
    </location>
</feature>
<dbReference type="Proteomes" id="UP000230407">
    <property type="component" value="Unassembled WGS sequence"/>
</dbReference>
<dbReference type="InterPro" id="IPR050922">
    <property type="entry name" value="LytR/CpsA/Psr_CW_biosynth"/>
</dbReference>
<dbReference type="RefSeq" id="WP_100203642.1">
    <property type="nucleotide sequence ID" value="NZ_PGGW01000063.1"/>
</dbReference>
<feature type="compositionally biased region" description="Basic residues" evidence="2">
    <location>
        <begin position="9"/>
        <end position="27"/>
    </location>
</feature>
<dbReference type="Pfam" id="PF13399">
    <property type="entry name" value="LytR_C"/>
    <property type="match status" value="1"/>
</dbReference>
<feature type="compositionally biased region" description="Low complexity" evidence="2">
    <location>
        <begin position="465"/>
        <end position="475"/>
    </location>
</feature>
<dbReference type="Gene3D" id="3.30.70.2390">
    <property type="match status" value="1"/>
</dbReference>
<protein>
    <submittedName>
        <fullName evidence="5">LytR family transcriptional regulator</fullName>
    </submittedName>
</protein>
<comment type="similarity">
    <text evidence="1">Belongs to the LytR/CpsA/Psr (LCP) family.</text>
</comment>
<accession>A0A2M8LUI9</accession>
<dbReference type="AlphaFoldDB" id="A0A2M8LUI9"/>
<evidence type="ECO:0000259" key="4">
    <source>
        <dbReference type="Pfam" id="PF13399"/>
    </source>
</evidence>
<dbReference type="NCBIfam" id="TIGR00350">
    <property type="entry name" value="lytR_cpsA_psr"/>
    <property type="match status" value="1"/>
</dbReference>
<dbReference type="InterPro" id="IPR027381">
    <property type="entry name" value="LytR/CpsA/Psr_C"/>
</dbReference>
<dbReference type="PANTHER" id="PTHR33392:SF6">
    <property type="entry name" value="POLYISOPRENYL-TEICHOIC ACID--PEPTIDOGLYCAN TEICHOIC ACID TRANSFERASE TAGU"/>
    <property type="match status" value="1"/>
</dbReference>
<dbReference type="Pfam" id="PF03816">
    <property type="entry name" value="LytR_cpsA_psr"/>
    <property type="match status" value="1"/>
</dbReference>
<evidence type="ECO:0000256" key="1">
    <source>
        <dbReference type="ARBA" id="ARBA00006068"/>
    </source>
</evidence>
<dbReference type="EMBL" id="PGGW01000063">
    <property type="protein sequence ID" value="PJE95631.1"/>
    <property type="molecule type" value="Genomic_DNA"/>
</dbReference>